<dbReference type="Proteomes" id="UP000036367">
    <property type="component" value="Unassembled WGS sequence"/>
</dbReference>
<gene>
    <name evidence="1" type="ORF">RISK_001534</name>
</gene>
<comment type="caution">
    <text evidence="1">The sequence shown here is derived from an EMBL/GenBank/DDBJ whole genome shotgun (WGS) entry which is preliminary data.</text>
</comment>
<sequence length="49" mass="5446">MRNGLSLKANWFTGGIRRYRPAADEWGRSCRATKVGRFLQPAAAAPRLA</sequence>
<dbReference type="STRING" id="595434.RISK_001534"/>
<proteinExistence type="predicted"/>
<reference evidence="1" key="1">
    <citation type="submission" date="2015-05" db="EMBL/GenBank/DDBJ databases">
        <title>Permanent draft genome of Rhodopirellula islandicus K833.</title>
        <authorList>
            <person name="Kizina J."/>
            <person name="Richter M."/>
            <person name="Glockner F.O."/>
            <person name="Harder J."/>
        </authorList>
    </citation>
    <scope>NUCLEOTIDE SEQUENCE [LARGE SCALE GENOMIC DNA]</scope>
    <source>
        <strain evidence="1">K833</strain>
    </source>
</reference>
<organism evidence="1 2">
    <name type="scientific">Rhodopirellula islandica</name>
    <dbReference type="NCBI Taxonomy" id="595434"/>
    <lineage>
        <taxon>Bacteria</taxon>
        <taxon>Pseudomonadati</taxon>
        <taxon>Planctomycetota</taxon>
        <taxon>Planctomycetia</taxon>
        <taxon>Pirellulales</taxon>
        <taxon>Pirellulaceae</taxon>
        <taxon>Rhodopirellula</taxon>
    </lineage>
</organism>
<dbReference type="PATRIC" id="fig|595434.4.peg.1470"/>
<accession>A0A0J1BIM0</accession>
<dbReference type="AlphaFoldDB" id="A0A0J1BIM0"/>
<evidence type="ECO:0000313" key="1">
    <source>
        <dbReference type="EMBL" id="KLU06323.1"/>
    </source>
</evidence>
<keyword evidence="2" id="KW-1185">Reference proteome</keyword>
<evidence type="ECO:0000313" key="2">
    <source>
        <dbReference type="Proteomes" id="UP000036367"/>
    </source>
</evidence>
<name>A0A0J1BIM0_RHOIS</name>
<dbReference type="EMBL" id="LECT01000015">
    <property type="protein sequence ID" value="KLU06323.1"/>
    <property type="molecule type" value="Genomic_DNA"/>
</dbReference>
<protein>
    <submittedName>
        <fullName evidence="1">Uncharacterized protein</fullName>
    </submittedName>
</protein>